<sequence length="243" mass="26348">MSFMSLPAAPTPASLTVDELEAKLSALHDYLSTPYRSRAEAILQQRRRRELAAADAAASTPVGIPSTATLEGGAASVHVARAAPSMLSEEALSAAICTAVAEPPPPVVVKHTVDSPAASLFSGRGHRAEPDVQLKYTGTATSSSEGRNPTNHRHHGRETLTVSSTAAQDECSDTRSTQRCIQRLEWQVEMLAGALQCERDRFIQLHEQVVLPLQGMVEASLRRQVELEWELSQIKGVQQQQQH</sequence>
<dbReference type="AlphaFoldDB" id="A0A0N1PBW6"/>
<dbReference type="EMBL" id="LJSK01000244">
    <property type="protein sequence ID" value="KPI84620.1"/>
    <property type="molecule type" value="Genomic_DNA"/>
</dbReference>
<evidence type="ECO:0000256" key="1">
    <source>
        <dbReference type="SAM" id="MobiDB-lite"/>
    </source>
</evidence>
<evidence type="ECO:0000313" key="3">
    <source>
        <dbReference type="Proteomes" id="UP000038009"/>
    </source>
</evidence>
<keyword evidence="3" id="KW-1185">Reference proteome</keyword>
<evidence type="ECO:0000313" key="2">
    <source>
        <dbReference type="EMBL" id="KPI84620.1"/>
    </source>
</evidence>
<dbReference type="OMA" id="MSIANPP"/>
<dbReference type="Proteomes" id="UP000038009">
    <property type="component" value="Unassembled WGS sequence"/>
</dbReference>
<comment type="caution">
    <text evidence="2">The sequence shown here is derived from an EMBL/GenBank/DDBJ whole genome shotgun (WGS) entry which is preliminary data.</text>
</comment>
<gene>
    <name evidence="2" type="ORF">ABL78_6325</name>
</gene>
<name>A0A0N1PBW6_LEPSE</name>
<feature type="compositionally biased region" description="Polar residues" evidence="1">
    <location>
        <begin position="138"/>
        <end position="149"/>
    </location>
</feature>
<reference evidence="2 3" key="1">
    <citation type="journal article" date="2015" name="PLoS Pathog.">
        <title>Leptomonas seymouri: Adaptations to the Dixenous Life Cycle Analyzed by Genome Sequencing, Transcriptome Profiling and Co-infection with Leishmania donovani.</title>
        <authorList>
            <person name="Kraeva N."/>
            <person name="Butenko A."/>
            <person name="Hlavacova J."/>
            <person name="Kostygov A."/>
            <person name="Myskova J."/>
            <person name="Grybchuk D."/>
            <person name="Lestinova T."/>
            <person name="Votypka J."/>
            <person name="Volf P."/>
            <person name="Opperdoes F."/>
            <person name="Flegontov P."/>
            <person name="Lukes J."/>
            <person name="Yurchenko V."/>
        </authorList>
    </citation>
    <scope>NUCLEOTIDE SEQUENCE [LARGE SCALE GENOMIC DNA]</scope>
    <source>
        <strain evidence="2 3">ATCC 30220</strain>
    </source>
</reference>
<proteinExistence type="predicted"/>
<accession>A0A0N1PBW6</accession>
<organism evidence="2 3">
    <name type="scientific">Leptomonas seymouri</name>
    <dbReference type="NCBI Taxonomy" id="5684"/>
    <lineage>
        <taxon>Eukaryota</taxon>
        <taxon>Discoba</taxon>
        <taxon>Euglenozoa</taxon>
        <taxon>Kinetoplastea</taxon>
        <taxon>Metakinetoplastina</taxon>
        <taxon>Trypanosomatida</taxon>
        <taxon>Trypanosomatidae</taxon>
        <taxon>Leishmaniinae</taxon>
        <taxon>Leptomonas</taxon>
    </lineage>
</organism>
<dbReference type="OrthoDB" id="273805at2759"/>
<dbReference type="VEuPathDB" id="TriTrypDB:Lsey_0244_0080"/>
<protein>
    <submittedName>
        <fullName evidence="2">Uncharacterized protein</fullName>
    </submittedName>
</protein>
<feature type="region of interest" description="Disordered" evidence="1">
    <location>
        <begin position="138"/>
        <end position="173"/>
    </location>
</feature>